<dbReference type="PANTHER" id="PTHR44013:SF1">
    <property type="entry name" value="ZINC-TYPE ALCOHOL DEHYDROGENASE-LIKE PROTEIN C16A3.02C"/>
    <property type="match status" value="1"/>
</dbReference>
<dbReference type="EMBL" id="WMLF01000291">
    <property type="protein sequence ID" value="MBB1245489.1"/>
    <property type="molecule type" value="Genomic_DNA"/>
</dbReference>
<dbReference type="InterPro" id="IPR011032">
    <property type="entry name" value="GroES-like_sf"/>
</dbReference>
<feature type="domain" description="Enoyl reductase (ER)" evidence="1">
    <location>
        <begin position="10"/>
        <end position="326"/>
    </location>
</feature>
<reference evidence="3" key="1">
    <citation type="journal article" date="2020" name="Syst. Appl. Microbiol.">
        <title>Streptomyces alkaliterrae sp. nov., isolated from an alkaline soil, and emended descriptions of Streptomyces alkaliphilus, Streptomyces calidiresistens and Streptomyces durbertensis.</title>
        <authorList>
            <person name="Swiecimska M."/>
            <person name="Golinska P."/>
            <person name="Nouioui I."/>
            <person name="Wypij M."/>
            <person name="Rai M."/>
            <person name="Sangal V."/>
            <person name="Goodfellow M."/>
        </authorList>
    </citation>
    <scope>NUCLEOTIDE SEQUENCE [LARGE SCALE GENOMIC DNA]</scope>
    <source>
        <strain evidence="3">DSM 104538</strain>
    </source>
</reference>
<dbReference type="InterPro" id="IPR052733">
    <property type="entry name" value="Chloroplast_QOR"/>
</dbReference>
<proteinExistence type="predicted"/>
<keyword evidence="3" id="KW-1185">Reference proteome</keyword>
<dbReference type="InterPro" id="IPR036291">
    <property type="entry name" value="NAD(P)-bd_dom_sf"/>
</dbReference>
<dbReference type="Pfam" id="PF13602">
    <property type="entry name" value="ADH_zinc_N_2"/>
    <property type="match status" value="1"/>
</dbReference>
<sequence length="329" mass="34684">MKAITQSRYGSAEVLEYTEVERPTPKDGEVLVRVRAAGVDRAVWHLMTGLPYVVRPAIGLRAPRERVPGRDVAGVVEAVGAGVTRFKEGDEVFGVGVGTYAEYARAREDKLVRKPAGVGFEIAAVTPFGGLTALQAIRDLGGIGAGEGAGRRVLVIGAGGGVGTAAVQLAAAYGAHVTGVCSAGKADLVRSLGAAEIIDHTRRDVDTSGHGPRYDLVLDIAGNRPLGRLRRLLTPRGTLVIVGGEDGGRWFGGLGRTFLAPVRSLFTRQRLAMMVASENQRDLAVLADLLADGTLRPPVEETLPLTDAAEAMRRLESGRVRGKLVLVVD</sequence>
<evidence type="ECO:0000313" key="3">
    <source>
        <dbReference type="Proteomes" id="UP000766698"/>
    </source>
</evidence>
<evidence type="ECO:0000259" key="1">
    <source>
        <dbReference type="SMART" id="SM00829"/>
    </source>
</evidence>
<dbReference type="InterPro" id="IPR020843">
    <property type="entry name" value="ER"/>
</dbReference>
<dbReference type="Gene3D" id="3.40.50.720">
    <property type="entry name" value="NAD(P)-binding Rossmann-like Domain"/>
    <property type="match status" value="1"/>
</dbReference>
<gene>
    <name evidence="2" type="ORF">GL263_18250</name>
</gene>
<dbReference type="Pfam" id="PF08240">
    <property type="entry name" value="ADH_N"/>
    <property type="match status" value="1"/>
</dbReference>
<dbReference type="Gene3D" id="3.90.180.10">
    <property type="entry name" value="Medium-chain alcohol dehydrogenases, catalytic domain"/>
    <property type="match status" value="1"/>
</dbReference>
<organism evidence="2 3">
    <name type="scientific">Streptomyces durbertensis</name>
    <dbReference type="NCBI Taxonomy" id="2448886"/>
    <lineage>
        <taxon>Bacteria</taxon>
        <taxon>Bacillati</taxon>
        <taxon>Actinomycetota</taxon>
        <taxon>Actinomycetes</taxon>
        <taxon>Kitasatosporales</taxon>
        <taxon>Streptomycetaceae</taxon>
        <taxon>Streptomyces</taxon>
    </lineage>
</organism>
<dbReference type="SUPFAM" id="SSF50129">
    <property type="entry name" value="GroES-like"/>
    <property type="match status" value="1"/>
</dbReference>
<protein>
    <submittedName>
        <fullName evidence="2">NAD(P)-dependent alcohol dehydrogenase</fullName>
    </submittedName>
</protein>
<accession>A0ABR6ELU0</accession>
<dbReference type="SMART" id="SM00829">
    <property type="entry name" value="PKS_ER"/>
    <property type="match status" value="1"/>
</dbReference>
<dbReference type="PANTHER" id="PTHR44013">
    <property type="entry name" value="ZINC-TYPE ALCOHOL DEHYDROGENASE-LIKE PROTEIN C16A3.02C"/>
    <property type="match status" value="1"/>
</dbReference>
<evidence type="ECO:0000313" key="2">
    <source>
        <dbReference type="EMBL" id="MBB1245489.1"/>
    </source>
</evidence>
<dbReference type="CDD" id="cd08267">
    <property type="entry name" value="MDR1"/>
    <property type="match status" value="1"/>
</dbReference>
<dbReference type="InterPro" id="IPR013154">
    <property type="entry name" value="ADH-like_N"/>
</dbReference>
<name>A0ABR6ELU0_9ACTN</name>
<dbReference type="Proteomes" id="UP000766698">
    <property type="component" value="Unassembled WGS sequence"/>
</dbReference>
<comment type="caution">
    <text evidence="2">The sequence shown here is derived from an EMBL/GenBank/DDBJ whole genome shotgun (WGS) entry which is preliminary data.</text>
</comment>
<dbReference type="RefSeq" id="WP_182856792.1">
    <property type="nucleotide sequence ID" value="NZ_WMLF01000291.1"/>
</dbReference>
<dbReference type="SUPFAM" id="SSF51735">
    <property type="entry name" value="NAD(P)-binding Rossmann-fold domains"/>
    <property type="match status" value="1"/>
</dbReference>